<keyword evidence="2" id="KW-1185">Reference proteome</keyword>
<evidence type="ECO:0000313" key="1">
    <source>
        <dbReference type="EMBL" id="KZT30123.1"/>
    </source>
</evidence>
<dbReference type="InParanoid" id="A0A165VSJ4"/>
<dbReference type="OrthoDB" id="3358861at2759"/>
<dbReference type="Proteomes" id="UP000076761">
    <property type="component" value="Unassembled WGS sequence"/>
</dbReference>
<proteinExistence type="predicted"/>
<dbReference type="AlphaFoldDB" id="A0A165VSJ4"/>
<dbReference type="Gene3D" id="1.20.1270.60">
    <property type="entry name" value="Arfaptin homology (AH) domain/BAR domain"/>
    <property type="match status" value="1"/>
</dbReference>
<reference evidence="1 2" key="1">
    <citation type="journal article" date="2016" name="Mol. Biol. Evol.">
        <title>Comparative Genomics of Early-Diverging Mushroom-Forming Fungi Provides Insights into the Origins of Lignocellulose Decay Capabilities.</title>
        <authorList>
            <person name="Nagy L.G."/>
            <person name="Riley R."/>
            <person name="Tritt A."/>
            <person name="Adam C."/>
            <person name="Daum C."/>
            <person name="Floudas D."/>
            <person name="Sun H."/>
            <person name="Yadav J.S."/>
            <person name="Pangilinan J."/>
            <person name="Larsson K.H."/>
            <person name="Matsuura K."/>
            <person name="Barry K."/>
            <person name="Labutti K."/>
            <person name="Kuo R."/>
            <person name="Ohm R.A."/>
            <person name="Bhattacharya S.S."/>
            <person name="Shirouzu T."/>
            <person name="Yoshinaga Y."/>
            <person name="Martin F.M."/>
            <person name="Grigoriev I.V."/>
            <person name="Hibbett D.S."/>
        </authorList>
    </citation>
    <scope>NUCLEOTIDE SEQUENCE [LARGE SCALE GENOMIC DNA]</scope>
    <source>
        <strain evidence="1 2">HHB14362 ss-1</strain>
    </source>
</reference>
<gene>
    <name evidence="1" type="ORF">NEOLEDRAFT_1055019</name>
</gene>
<name>A0A165VSJ4_9AGAM</name>
<accession>A0A165VSJ4</accession>
<dbReference type="EMBL" id="KV425552">
    <property type="protein sequence ID" value="KZT30123.1"/>
    <property type="molecule type" value="Genomic_DNA"/>
</dbReference>
<dbReference type="STRING" id="1314782.A0A165VSJ4"/>
<protein>
    <submittedName>
        <fullName evidence="1">Uncharacterized protein</fullName>
    </submittedName>
</protein>
<evidence type="ECO:0000313" key="2">
    <source>
        <dbReference type="Proteomes" id="UP000076761"/>
    </source>
</evidence>
<organism evidence="1 2">
    <name type="scientific">Neolentinus lepideus HHB14362 ss-1</name>
    <dbReference type="NCBI Taxonomy" id="1314782"/>
    <lineage>
        <taxon>Eukaryota</taxon>
        <taxon>Fungi</taxon>
        <taxon>Dikarya</taxon>
        <taxon>Basidiomycota</taxon>
        <taxon>Agaricomycotina</taxon>
        <taxon>Agaricomycetes</taxon>
        <taxon>Gloeophyllales</taxon>
        <taxon>Gloeophyllaceae</taxon>
        <taxon>Neolentinus</taxon>
    </lineage>
</organism>
<dbReference type="InterPro" id="IPR027267">
    <property type="entry name" value="AH/BAR_dom_sf"/>
</dbReference>
<sequence>MVHRHPDSRLVASLLSAETAYSKQLETLLSHSASSLAAFSAYAAASAPPTSQVIIAVATCLANVDGGVEEYLHALEEWKDCLKQVKIADDEVSNILRDRDILQV</sequence>